<gene>
    <name evidence="7" type="primary">gcvA_2</name>
    <name evidence="7" type="ORF">GJW-30_1_03730</name>
</gene>
<dbReference type="EMBL" id="AP014946">
    <property type="protein sequence ID" value="BAT61173.1"/>
    <property type="molecule type" value="Genomic_DNA"/>
</dbReference>
<comment type="function">
    <text evidence="1">NodD regulates the expression of the nodABCFE genes which encode other nodulation proteins. NodD is also a negative regulator of its own expression. Binds flavonoids as inducers.</text>
</comment>
<sequence>MRRPLPPLNALRAFEAIARHLSFARAADELHVTPAALSHQIKGLEDQLGVPLFHRRARSIELTEAGDMLYPGLHAGFEALHDAIGRLGRRKEDRFLVISATPGFTAKWLVPRLWKFLNQHPEVDPRLAASLAVADFTADGVDVAIRLSDGHHPELYVEKLFDDSVVPVCSPRLIEAGLRTVDDLARFSLIHYDIPTSSQRPPNWSEWLEVAGAHGIDGSRGLRFNVADHALDAAVAAAGVSMSYKLIASDDVHNGRLVIPFGPQLPITERAYHFVCPKGHETRPKVRAFRDWLFAEMAETKAKWVPFDAATSTGSSR</sequence>
<dbReference type="GO" id="GO:0006351">
    <property type="term" value="P:DNA-templated transcription"/>
    <property type="evidence" value="ECO:0007669"/>
    <property type="project" value="TreeGrafter"/>
</dbReference>
<dbReference type="PRINTS" id="PR00039">
    <property type="entry name" value="HTHLYSR"/>
</dbReference>
<dbReference type="InterPro" id="IPR005119">
    <property type="entry name" value="LysR_subst-bd"/>
</dbReference>
<dbReference type="SUPFAM" id="SSF53850">
    <property type="entry name" value="Periplasmic binding protein-like II"/>
    <property type="match status" value="1"/>
</dbReference>
<evidence type="ECO:0000256" key="4">
    <source>
        <dbReference type="ARBA" id="ARBA00023125"/>
    </source>
</evidence>
<dbReference type="InterPro" id="IPR058163">
    <property type="entry name" value="LysR-type_TF_proteobact-type"/>
</dbReference>
<keyword evidence="4" id="KW-0238">DNA-binding</keyword>
<dbReference type="Gene3D" id="3.40.190.10">
    <property type="entry name" value="Periplasmic binding protein-like II"/>
    <property type="match status" value="2"/>
</dbReference>
<feature type="domain" description="HTH lysR-type" evidence="6">
    <location>
        <begin position="6"/>
        <end position="63"/>
    </location>
</feature>
<dbReference type="Pfam" id="PF00126">
    <property type="entry name" value="HTH_1"/>
    <property type="match status" value="1"/>
</dbReference>
<dbReference type="InterPro" id="IPR036388">
    <property type="entry name" value="WH-like_DNA-bd_sf"/>
</dbReference>
<dbReference type="NCBIfam" id="NF008352">
    <property type="entry name" value="PRK11139.1"/>
    <property type="match status" value="1"/>
</dbReference>
<dbReference type="Proteomes" id="UP000236884">
    <property type="component" value="Chromosome"/>
</dbReference>
<dbReference type="InterPro" id="IPR036390">
    <property type="entry name" value="WH_DNA-bd_sf"/>
</dbReference>
<keyword evidence="5" id="KW-0804">Transcription</keyword>
<evidence type="ECO:0000256" key="1">
    <source>
        <dbReference type="ARBA" id="ARBA00003502"/>
    </source>
</evidence>
<dbReference type="Pfam" id="PF03466">
    <property type="entry name" value="LysR_substrate"/>
    <property type="match status" value="1"/>
</dbReference>
<dbReference type="SUPFAM" id="SSF46785">
    <property type="entry name" value="Winged helix' DNA-binding domain"/>
    <property type="match status" value="1"/>
</dbReference>
<dbReference type="KEGG" id="vgo:GJW-30_1_03730"/>
<dbReference type="AlphaFoldDB" id="A0A0S3PZ13"/>
<proteinExistence type="inferred from homology"/>
<evidence type="ECO:0000313" key="7">
    <source>
        <dbReference type="EMBL" id="BAT61173.1"/>
    </source>
</evidence>
<dbReference type="FunFam" id="1.10.10.10:FF:000038">
    <property type="entry name" value="Glycine cleavage system transcriptional activator"/>
    <property type="match status" value="1"/>
</dbReference>
<dbReference type="PROSITE" id="PS50931">
    <property type="entry name" value="HTH_LYSR"/>
    <property type="match status" value="1"/>
</dbReference>
<dbReference type="PANTHER" id="PTHR30537:SF74">
    <property type="entry name" value="HTH-TYPE TRANSCRIPTIONAL REGULATOR TRPI"/>
    <property type="match status" value="1"/>
</dbReference>
<dbReference type="GO" id="GO:0003700">
    <property type="term" value="F:DNA-binding transcription factor activity"/>
    <property type="evidence" value="ECO:0007669"/>
    <property type="project" value="InterPro"/>
</dbReference>
<organism evidence="7 8">
    <name type="scientific">Variibacter gotjawalensis</name>
    <dbReference type="NCBI Taxonomy" id="1333996"/>
    <lineage>
        <taxon>Bacteria</taxon>
        <taxon>Pseudomonadati</taxon>
        <taxon>Pseudomonadota</taxon>
        <taxon>Alphaproteobacteria</taxon>
        <taxon>Hyphomicrobiales</taxon>
        <taxon>Nitrobacteraceae</taxon>
        <taxon>Variibacter</taxon>
    </lineage>
</organism>
<dbReference type="PANTHER" id="PTHR30537">
    <property type="entry name" value="HTH-TYPE TRANSCRIPTIONAL REGULATOR"/>
    <property type="match status" value="1"/>
</dbReference>
<evidence type="ECO:0000259" key="6">
    <source>
        <dbReference type="PROSITE" id="PS50931"/>
    </source>
</evidence>
<dbReference type="GO" id="GO:0043565">
    <property type="term" value="F:sequence-specific DNA binding"/>
    <property type="evidence" value="ECO:0007669"/>
    <property type="project" value="TreeGrafter"/>
</dbReference>
<comment type="similarity">
    <text evidence="2">Belongs to the LysR transcriptional regulatory family.</text>
</comment>
<evidence type="ECO:0000256" key="2">
    <source>
        <dbReference type="ARBA" id="ARBA00009437"/>
    </source>
</evidence>
<dbReference type="CDD" id="cd08432">
    <property type="entry name" value="PBP2_GcdR_TrpI_HvrB_AmpR_like"/>
    <property type="match status" value="1"/>
</dbReference>
<protein>
    <submittedName>
        <fullName evidence="7">Glycine cleavage system transcriptional activator</fullName>
    </submittedName>
</protein>
<evidence type="ECO:0000256" key="5">
    <source>
        <dbReference type="ARBA" id="ARBA00023163"/>
    </source>
</evidence>
<reference evidence="7 8" key="1">
    <citation type="submission" date="2015-08" db="EMBL/GenBank/DDBJ databases">
        <title>Investigation of the bacterial diversity of lava forest soil.</title>
        <authorList>
            <person name="Lee J.S."/>
        </authorList>
    </citation>
    <scope>NUCLEOTIDE SEQUENCE [LARGE SCALE GENOMIC DNA]</scope>
    <source>
        <strain evidence="7 8">GJW-30</strain>
    </source>
</reference>
<evidence type="ECO:0000256" key="3">
    <source>
        <dbReference type="ARBA" id="ARBA00023015"/>
    </source>
</evidence>
<accession>A0A0S3PZ13</accession>
<dbReference type="InterPro" id="IPR000847">
    <property type="entry name" value="LysR_HTH_N"/>
</dbReference>
<keyword evidence="8" id="KW-1185">Reference proteome</keyword>
<evidence type="ECO:0000313" key="8">
    <source>
        <dbReference type="Proteomes" id="UP000236884"/>
    </source>
</evidence>
<dbReference type="Gene3D" id="1.10.10.10">
    <property type="entry name" value="Winged helix-like DNA-binding domain superfamily/Winged helix DNA-binding domain"/>
    <property type="match status" value="1"/>
</dbReference>
<name>A0A0S3PZ13_9BRAD</name>
<keyword evidence="3" id="KW-0805">Transcription regulation</keyword>